<keyword evidence="11" id="KW-0732">Signal</keyword>
<name>C5Z8B1_SORBI</name>
<dbReference type="InterPro" id="IPR050108">
    <property type="entry name" value="CDK"/>
</dbReference>
<evidence type="ECO:0000256" key="6">
    <source>
        <dbReference type="ARBA" id="ARBA00022777"/>
    </source>
</evidence>
<sequence length="568" mass="62101">MAMRMTAAALVAVMGVLAPQASTTEETSSQNSSSNQTGARSNKGKTPDADADATAQAAPAATSATPPPLPPRCEDELVDGWPTWLLNNVPRETLQGIVPKSVFAYEKMEKVGEGSYSSVYKARERGTGRIVALKKVEFNRSESESVRFMAREIQFLRRLDHPNVMKLEGVATSRRSIYLVFDFMYDDLARLVFRSGKCLTEPQIKCYMQQMLEGLQHCHERGILHLDIKHANLMIDRHGVLKIGDFGLSSDYGAGRWQPAPNRVVSLPYRAPELLLGSTNYGVGVDLWSAGCLLAEMFFGKTLMHGSGEKDQLLKIFELFGSPPDDYWRKMELSPSLKPPETYKSTTAERFRDLPPSTIGLLATLLAFDPAARGTAGQALQSTFFSTPPLPCDLSELPVVYKVEEGVDPRKRRPLSLKFIRVPGGPLKLVEEKESDEWTDDELTDTANSGQEPVINTGNPGQESAGAANASSSAHDEKNIVSASSSTIAKQFSGSRVVQEASPVQKPAQDQKQVPTANTSHHSGSDDDGEEPRTTNWSRLRTTMMATTAWRKSRPKASCRPAAAVAAP</sequence>
<dbReference type="SUPFAM" id="SSF56112">
    <property type="entry name" value="Protein kinase-like (PK-like)"/>
    <property type="match status" value="1"/>
</dbReference>
<reference evidence="14" key="2">
    <citation type="journal article" date="2018" name="Plant J.">
        <title>The Sorghum bicolor reference genome: improved assembly, gene annotations, a transcriptome atlas, and signatures of genome organization.</title>
        <authorList>
            <person name="McCormick R.F."/>
            <person name="Truong S.K."/>
            <person name="Sreedasyam A."/>
            <person name="Jenkins J."/>
            <person name="Shu S."/>
            <person name="Sims D."/>
            <person name="Kennedy M."/>
            <person name="Amirebrahimi M."/>
            <person name="Weers B.D."/>
            <person name="McKinley B."/>
            <person name="Mattison A."/>
            <person name="Morishige D.T."/>
            <person name="Grimwood J."/>
            <person name="Schmutz J."/>
            <person name="Mullet J.E."/>
        </authorList>
    </citation>
    <scope>NUCLEOTIDE SEQUENCE [LARGE SCALE GENOMIC DNA]</scope>
    <source>
        <strain evidence="14">cv. BTx623</strain>
    </source>
</reference>
<keyword evidence="7 9" id="KW-0067">ATP-binding</keyword>
<feature type="compositionally biased region" description="Polar residues" evidence="10">
    <location>
        <begin position="481"/>
        <end position="496"/>
    </location>
</feature>
<dbReference type="Pfam" id="PF00069">
    <property type="entry name" value="Pkinase"/>
    <property type="match status" value="1"/>
</dbReference>
<keyword evidence="5 9" id="KW-0547">Nucleotide-binding</keyword>
<evidence type="ECO:0000313" key="14">
    <source>
        <dbReference type="Proteomes" id="UP000000768"/>
    </source>
</evidence>
<dbReference type="PROSITE" id="PS50011">
    <property type="entry name" value="PROTEIN_KINASE_DOM"/>
    <property type="match status" value="1"/>
</dbReference>
<dbReference type="OMA" id="MRQFDSH"/>
<evidence type="ECO:0000256" key="4">
    <source>
        <dbReference type="ARBA" id="ARBA00022679"/>
    </source>
</evidence>
<dbReference type="Gene3D" id="1.10.510.10">
    <property type="entry name" value="Transferase(Phosphotransferase) domain 1"/>
    <property type="match status" value="1"/>
</dbReference>
<feature type="compositionally biased region" description="Polar residues" evidence="10">
    <location>
        <begin position="445"/>
        <end position="462"/>
    </location>
</feature>
<dbReference type="Gene3D" id="3.30.200.20">
    <property type="entry name" value="Phosphorylase Kinase, domain 1"/>
    <property type="match status" value="1"/>
</dbReference>
<comment type="similarity">
    <text evidence="1">Belongs to the protein kinase superfamily. CMGC Ser/Thr protein kinase family. CDC2/CDKX subfamily.</text>
</comment>
<feature type="compositionally biased region" description="Acidic residues" evidence="10">
    <location>
        <begin position="433"/>
        <end position="444"/>
    </location>
</feature>
<feature type="compositionally biased region" description="Low complexity" evidence="10">
    <location>
        <begin position="464"/>
        <end position="473"/>
    </location>
</feature>
<organism evidence="13 14">
    <name type="scientific">Sorghum bicolor</name>
    <name type="common">Sorghum</name>
    <name type="synonym">Sorghum vulgare</name>
    <dbReference type="NCBI Taxonomy" id="4558"/>
    <lineage>
        <taxon>Eukaryota</taxon>
        <taxon>Viridiplantae</taxon>
        <taxon>Streptophyta</taxon>
        <taxon>Embryophyta</taxon>
        <taxon>Tracheophyta</taxon>
        <taxon>Spermatophyta</taxon>
        <taxon>Magnoliopsida</taxon>
        <taxon>Liliopsida</taxon>
        <taxon>Poales</taxon>
        <taxon>Poaceae</taxon>
        <taxon>PACMAD clade</taxon>
        <taxon>Panicoideae</taxon>
        <taxon>Andropogonodae</taxon>
        <taxon>Andropogoneae</taxon>
        <taxon>Sorghinae</taxon>
        <taxon>Sorghum</taxon>
    </lineage>
</organism>
<dbReference type="SMART" id="SM00220">
    <property type="entry name" value="S_TKc"/>
    <property type="match status" value="1"/>
</dbReference>
<dbReference type="PANTHER" id="PTHR24056">
    <property type="entry name" value="CELL DIVISION PROTEIN KINASE"/>
    <property type="match status" value="1"/>
</dbReference>
<dbReference type="EC" id="2.7.11.23" evidence="2"/>
<feature type="compositionally biased region" description="Polar residues" evidence="10">
    <location>
        <begin position="508"/>
        <end position="522"/>
    </location>
</feature>
<evidence type="ECO:0000256" key="3">
    <source>
        <dbReference type="ARBA" id="ARBA00022553"/>
    </source>
</evidence>
<dbReference type="OrthoDB" id="1732493at2759"/>
<evidence type="ECO:0000256" key="2">
    <source>
        <dbReference type="ARBA" id="ARBA00012409"/>
    </source>
</evidence>
<evidence type="ECO:0000256" key="9">
    <source>
        <dbReference type="PROSITE-ProRule" id="PRU10141"/>
    </source>
</evidence>
<feature type="chain" id="PRO_5002957762" description="[RNA-polymerase]-subunit kinase" evidence="11">
    <location>
        <begin position="24"/>
        <end position="568"/>
    </location>
</feature>
<dbReference type="InterPro" id="IPR011009">
    <property type="entry name" value="Kinase-like_dom_sf"/>
</dbReference>
<accession>C5Z8B1</accession>
<dbReference type="EMBL" id="CM000769">
    <property type="protein sequence ID" value="EER88844.1"/>
    <property type="molecule type" value="Genomic_DNA"/>
</dbReference>
<dbReference type="GO" id="GO:0005524">
    <property type="term" value="F:ATP binding"/>
    <property type="evidence" value="ECO:0007669"/>
    <property type="project" value="UniProtKB-UniRule"/>
</dbReference>
<feature type="domain" description="Protein kinase" evidence="12">
    <location>
        <begin position="105"/>
        <end position="385"/>
    </location>
</feature>
<keyword evidence="6" id="KW-0418">Kinase</keyword>
<dbReference type="PROSITE" id="PS00108">
    <property type="entry name" value="PROTEIN_KINASE_ST"/>
    <property type="match status" value="1"/>
</dbReference>
<feature type="binding site" evidence="9">
    <location>
        <position position="134"/>
    </location>
    <ligand>
        <name>ATP</name>
        <dbReference type="ChEBI" id="CHEBI:30616"/>
    </ligand>
</feature>
<dbReference type="HOGENOM" id="CLU_000288_78_7_1"/>
<evidence type="ECO:0000256" key="10">
    <source>
        <dbReference type="SAM" id="MobiDB-lite"/>
    </source>
</evidence>
<dbReference type="Proteomes" id="UP000000768">
    <property type="component" value="Chromosome 10"/>
</dbReference>
<proteinExistence type="inferred from homology"/>
<protein>
    <recommendedName>
        <fullName evidence="2">[RNA-polymerase]-subunit kinase</fullName>
        <ecNumber evidence="2">2.7.11.23</ecNumber>
    </recommendedName>
</protein>
<dbReference type="FunFam" id="3.30.200.20:FF:000021">
    <property type="entry name" value="probable serine/threonine-protein kinase At1g54610"/>
    <property type="match status" value="1"/>
</dbReference>
<dbReference type="GO" id="GO:0032968">
    <property type="term" value="P:positive regulation of transcription elongation by RNA polymerase II"/>
    <property type="evidence" value="ECO:0000318"/>
    <property type="project" value="GO_Central"/>
</dbReference>
<feature type="region of interest" description="Disordered" evidence="10">
    <location>
        <begin position="431"/>
        <end position="568"/>
    </location>
</feature>
<dbReference type="GO" id="GO:0000307">
    <property type="term" value="C:cyclin-dependent protein kinase holoenzyme complex"/>
    <property type="evidence" value="ECO:0000318"/>
    <property type="project" value="GO_Central"/>
</dbReference>
<dbReference type="STRING" id="4558.C5Z8B1"/>
<keyword evidence="4" id="KW-0808">Transferase</keyword>
<keyword evidence="3" id="KW-0597">Phosphoprotein</keyword>
<dbReference type="Gramene" id="EER88844">
    <property type="protein sequence ID" value="EER88844"/>
    <property type="gene ID" value="SORBI_3010G236800"/>
</dbReference>
<dbReference type="GO" id="GO:0005634">
    <property type="term" value="C:nucleus"/>
    <property type="evidence" value="ECO:0000318"/>
    <property type="project" value="GO_Central"/>
</dbReference>
<feature type="signal peptide" evidence="11">
    <location>
        <begin position="1"/>
        <end position="23"/>
    </location>
</feature>
<dbReference type="eggNOG" id="KOG0600">
    <property type="taxonomic scope" value="Eukaryota"/>
</dbReference>
<evidence type="ECO:0000256" key="5">
    <source>
        <dbReference type="ARBA" id="ARBA00022741"/>
    </source>
</evidence>
<evidence type="ECO:0000256" key="7">
    <source>
        <dbReference type="ARBA" id="ARBA00022840"/>
    </source>
</evidence>
<reference evidence="13 14" key="1">
    <citation type="journal article" date="2009" name="Nature">
        <title>The Sorghum bicolor genome and the diversification of grasses.</title>
        <authorList>
            <person name="Paterson A.H."/>
            <person name="Bowers J.E."/>
            <person name="Bruggmann R."/>
            <person name="Dubchak I."/>
            <person name="Grimwood J."/>
            <person name="Gundlach H."/>
            <person name="Haberer G."/>
            <person name="Hellsten U."/>
            <person name="Mitros T."/>
            <person name="Poliakov A."/>
            <person name="Schmutz J."/>
            <person name="Spannagl M."/>
            <person name="Tang H."/>
            <person name="Wang X."/>
            <person name="Wicker T."/>
            <person name="Bharti A.K."/>
            <person name="Chapman J."/>
            <person name="Feltus F.A."/>
            <person name="Gowik U."/>
            <person name="Grigoriev I.V."/>
            <person name="Lyons E."/>
            <person name="Maher C.A."/>
            <person name="Martis M."/>
            <person name="Narechania A."/>
            <person name="Otillar R.P."/>
            <person name="Penning B.W."/>
            <person name="Salamov A.A."/>
            <person name="Wang Y."/>
            <person name="Zhang L."/>
            <person name="Carpita N.C."/>
            <person name="Freeling M."/>
            <person name="Gingle A.R."/>
            <person name="Hash C.T."/>
            <person name="Keller B."/>
            <person name="Klein P."/>
            <person name="Kresovich S."/>
            <person name="McCann M.C."/>
            <person name="Ming R."/>
            <person name="Peterson D.G."/>
            <person name="Mehboob-ur-Rahman"/>
            <person name="Ware D."/>
            <person name="Westhoff P."/>
            <person name="Mayer K.F."/>
            <person name="Messing J."/>
            <person name="Rokhsar D.S."/>
        </authorList>
    </citation>
    <scope>NUCLEOTIDE SEQUENCE [LARGE SCALE GENOMIC DNA]</scope>
    <source>
        <strain evidence="14">cv. BTx623</strain>
    </source>
</reference>
<feature type="compositionally biased region" description="Low complexity" evidence="10">
    <location>
        <begin position="21"/>
        <end position="37"/>
    </location>
</feature>
<dbReference type="InterPro" id="IPR008271">
    <property type="entry name" value="Ser/Thr_kinase_AS"/>
</dbReference>
<feature type="compositionally biased region" description="Polar residues" evidence="10">
    <location>
        <begin position="534"/>
        <end position="546"/>
    </location>
</feature>
<evidence type="ECO:0000259" key="12">
    <source>
        <dbReference type="PROSITE" id="PS50011"/>
    </source>
</evidence>
<dbReference type="KEGG" id="sbi:8063771"/>
<feature type="compositionally biased region" description="Low complexity" evidence="10">
    <location>
        <begin position="52"/>
        <end position="64"/>
    </location>
</feature>
<keyword evidence="14" id="KW-1185">Reference proteome</keyword>
<dbReference type="PROSITE" id="PS00107">
    <property type="entry name" value="PROTEIN_KINASE_ATP"/>
    <property type="match status" value="1"/>
</dbReference>
<dbReference type="InterPro" id="IPR017441">
    <property type="entry name" value="Protein_kinase_ATP_BS"/>
</dbReference>
<gene>
    <name evidence="13" type="ORF">SORBI_3010G236800</name>
</gene>
<evidence type="ECO:0000256" key="8">
    <source>
        <dbReference type="ARBA" id="ARBA00049280"/>
    </source>
</evidence>
<dbReference type="PANTHER" id="PTHR24056:SF221">
    <property type="entry name" value="OS02G0304500 PROTEIN"/>
    <property type="match status" value="1"/>
</dbReference>
<dbReference type="FunCoup" id="C5Z8B1">
    <property type="interactions" value="222"/>
</dbReference>
<dbReference type="InParanoid" id="C5Z8B1"/>
<evidence type="ECO:0000313" key="13">
    <source>
        <dbReference type="EMBL" id="EER88844.1"/>
    </source>
</evidence>
<evidence type="ECO:0000256" key="11">
    <source>
        <dbReference type="SAM" id="SignalP"/>
    </source>
</evidence>
<dbReference type="GO" id="GO:0008353">
    <property type="term" value="F:RNA polymerase II CTD heptapeptide repeat kinase activity"/>
    <property type="evidence" value="ECO:0000318"/>
    <property type="project" value="GO_Central"/>
</dbReference>
<feature type="region of interest" description="Disordered" evidence="10">
    <location>
        <begin position="21"/>
        <end position="76"/>
    </location>
</feature>
<dbReference type="InterPro" id="IPR000719">
    <property type="entry name" value="Prot_kinase_dom"/>
</dbReference>
<dbReference type="AlphaFoldDB" id="C5Z8B1"/>
<evidence type="ECO:0000256" key="1">
    <source>
        <dbReference type="ARBA" id="ARBA00006485"/>
    </source>
</evidence>
<comment type="catalytic activity">
    <reaction evidence="8">
        <text>[DNA-directed RNA polymerase] + ATP = phospho-[DNA-directed RNA polymerase] + ADP + H(+)</text>
        <dbReference type="Rhea" id="RHEA:10216"/>
        <dbReference type="Rhea" id="RHEA-COMP:11321"/>
        <dbReference type="Rhea" id="RHEA-COMP:11322"/>
        <dbReference type="ChEBI" id="CHEBI:15378"/>
        <dbReference type="ChEBI" id="CHEBI:30616"/>
        <dbReference type="ChEBI" id="CHEBI:43176"/>
        <dbReference type="ChEBI" id="CHEBI:68546"/>
        <dbReference type="ChEBI" id="CHEBI:456216"/>
        <dbReference type="EC" id="2.7.11.23"/>
    </reaction>
</comment>